<gene>
    <name evidence="4" type="ORF">AOA14_09340</name>
</gene>
<reference evidence="5" key="1">
    <citation type="submission" date="2015-11" db="EMBL/GenBank/DDBJ databases">
        <title>Complete genome sequence of a polyethylene glycol-degrading strain Sphingopyxis terrae strain 203-1 (NBRC 15098).</title>
        <authorList>
            <person name="Yoshiyuki O."/>
            <person name="Shouta N."/>
            <person name="Nagata Y."/>
            <person name="Numata M."/>
            <person name="Tsuchikane K."/>
            <person name="Hosoyama A."/>
            <person name="Yamazoe A."/>
            <person name="Tsuda M."/>
            <person name="Fujita N."/>
            <person name="Kawai F."/>
        </authorList>
    </citation>
    <scope>NUCLEOTIDE SEQUENCE [LARGE SCALE GENOMIC DNA]</scope>
    <source>
        <strain evidence="5">203-1</strain>
    </source>
</reference>
<reference evidence="4 5" key="2">
    <citation type="journal article" date="2016" name="Genome Announc.">
        <title>Complete Genome Sequence of Sphingopyxis terrae Strain 203-1 (NBRC 111660), a Polyethylene Glycol Degrader.</title>
        <authorList>
            <person name="Ohtsubo Y."/>
            <person name="Nonoyama S."/>
            <person name="Nagata Y."/>
            <person name="Numata M."/>
            <person name="Tsuchikane K."/>
            <person name="Hosoyama A."/>
            <person name="Yamazoe A."/>
            <person name="Tsuda M."/>
            <person name="Fujita N."/>
            <person name="Kawai F."/>
        </authorList>
    </citation>
    <scope>NUCLEOTIDE SEQUENCE [LARGE SCALE GENOMIC DNA]</scope>
    <source>
        <strain evidence="4 5">203-1</strain>
    </source>
</reference>
<dbReference type="EMBL" id="CP013342">
    <property type="protein sequence ID" value="AMU94804.1"/>
    <property type="molecule type" value="Genomic_DNA"/>
</dbReference>
<dbReference type="InterPro" id="IPR036206">
    <property type="entry name" value="ThiamineP_synth_sf"/>
</dbReference>
<dbReference type="GO" id="GO:0005737">
    <property type="term" value="C:cytoplasm"/>
    <property type="evidence" value="ECO:0007669"/>
    <property type="project" value="TreeGrafter"/>
</dbReference>
<accession>A0A142VYE0</accession>
<dbReference type="STRING" id="1219058.AOA14_09340"/>
<dbReference type="KEGG" id="ster:AOA14_09340"/>
<evidence type="ECO:0000256" key="1">
    <source>
        <dbReference type="ARBA" id="ARBA00004948"/>
    </source>
</evidence>
<dbReference type="Proteomes" id="UP000076234">
    <property type="component" value="Chromosome"/>
</dbReference>
<comment type="pathway">
    <text evidence="1">Cofactor biosynthesis; thiamine diphosphate biosynthesis.</text>
</comment>
<dbReference type="PANTHER" id="PTHR20857:SF23">
    <property type="entry name" value="THIAMINE BIOSYNTHETIC BIFUNCTIONAL ENZYME"/>
    <property type="match status" value="1"/>
</dbReference>
<evidence type="ECO:0000256" key="2">
    <source>
        <dbReference type="ARBA" id="ARBA00022977"/>
    </source>
</evidence>
<dbReference type="GO" id="GO:0009228">
    <property type="term" value="P:thiamine biosynthetic process"/>
    <property type="evidence" value="ECO:0007669"/>
    <property type="project" value="UniProtKB-KW"/>
</dbReference>
<organism evidence="4 5">
    <name type="scientific">Sphingopyxis terrae subsp. terrae NBRC 15098</name>
    <dbReference type="NCBI Taxonomy" id="1219058"/>
    <lineage>
        <taxon>Bacteria</taxon>
        <taxon>Pseudomonadati</taxon>
        <taxon>Pseudomonadota</taxon>
        <taxon>Alphaproteobacteria</taxon>
        <taxon>Sphingomonadales</taxon>
        <taxon>Sphingomonadaceae</taxon>
        <taxon>Sphingopyxis</taxon>
    </lineage>
</organism>
<dbReference type="InterPro" id="IPR013785">
    <property type="entry name" value="Aldolase_TIM"/>
</dbReference>
<dbReference type="SUPFAM" id="SSF51391">
    <property type="entry name" value="Thiamin phosphate synthase"/>
    <property type="match status" value="1"/>
</dbReference>
<dbReference type="Gene3D" id="3.20.20.70">
    <property type="entry name" value="Aldolase class I"/>
    <property type="match status" value="1"/>
</dbReference>
<protein>
    <submittedName>
        <fullName evidence="4">Thiamine monophosphate synthase</fullName>
    </submittedName>
</protein>
<dbReference type="PANTHER" id="PTHR20857">
    <property type="entry name" value="THIAMINE-PHOSPHATE PYROPHOSPHORYLASE"/>
    <property type="match status" value="1"/>
</dbReference>
<keyword evidence="2" id="KW-0784">Thiamine biosynthesis</keyword>
<proteinExistence type="predicted"/>
<sequence length="204" mass="21754">MVRRHPLPACWLMSDARSAAGTVALAALLPPGSGIVLRHDALPQGARWRLARRLARIAKARGLTLLIAGLPAEARRLGADGVHLRQHAARRAAQARANGLIVTMPVHDHREAHRARRAGADAAFVSPLHPTRSHIDAAPLSREAWLRLARAAGGQAIALGGMTPARARALIRASAASGVRPGWAAIDAWEKKAATRKARRGRAR</sequence>
<dbReference type="AlphaFoldDB" id="A0A142VYE0"/>
<name>A0A142VYE0_9SPHN</name>
<evidence type="ECO:0000313" key="4">
    <source>
        <dbReference type="EMBL" id="AMU94804.1"/>
    </source>
</evidence>
<feature type="domain" description="Thiamine phosphate synthase/TenI" evidence="3">
    <location>
        <begin position="33"/>
        <end position="176"/>
    </location>
</feature>
<dbReference type="GO" id="GO:0004789">
    <property type="term" value="F:thiamine-phosphate diphosphorylase activity"/>
    <property type="evidence" value="ECO:0007669"/>
    <property type="project" value="TreeGrafter"/>
</dbReference>
<evidence type="ECO:0000313" key="5">
    <source>
        <dbReference type="Proteomes" id="UP000076234"/>
    </source>
</evidence>
<dbReference type="Pfam" id="PF02581">
    <property type="entry name" value="TMP-TENI"/>
    <property type="match status" value="1"/>
</dbReference>
<evidence type="ECO:0000259" key="3">
    <source>
        <dbReference type="Pfam" id="PF02581"/>
    </source>
</evidence>
<dbReference type="InterPro" id="IPR022998">
    <property type="entry name" value="ThiamineP_synth_TenI"/>
</dbReference>